<keyword evidence="3" id="KW-1185">Reference proteome</keyword>
<dbReference type="OrthoDB" id="2564984at2759"/>
<feature type="region of interest" description="Disordered" evidence="1">
    <location>
        <begin position="25"/>
        <end position="58"/>
    </location>
</feature>
<evidence type="ECO:0000256" key="1">
    <source>
        <dbReference type="SAM" id="MobiDB-lite"/>
    </source>
</evidence>
<dbReference type="OMA" id="SYNMQPP"/>
<dbReference type="RefSeq" id="XP_001833248.2">
    <property type="nucleotide sequence ID" value="XM_001833196.2"/>
</dbReference>
<reference evidence="2 3" key="1">
    <citation type="journal article" date="2010" name="Proc. Natl. Acad. Sci. U.S.A.">
        <title>Insights into evolution of multicellular fungi from the assembled chromosomes of the mushroom Coprinopsis cinerea (Coprinus cinereus).</title>
        <authorList>
            <person name="Stajich J.E."/>
            <person name="Wilke S.K."/>
            <person name="Ahren D."/>
            <person name="Au C.H."/>
            <person name="Birren B.W."/>
            <person name="Borodovsky M."/>
            <person name="Burns C."/>
            <person name="Canback B."/>
            <person name="Casselton L.A."/>
            <person name="Cheng C.K."/>
            <person name="Deng J."/>
            <person name="Dietrich F.S."/>
            <person name="Fargo D.C."/>
            <person name="Farman M.L."/>
            <person name="Gathman A.C."/>
            <person name="Goldberg J."/>
            <person name="Guigo R."/>
            <person name="Hoegger P.J."/>
            <person name="Hooker J.B."/>
            <person name="Huggins A."/>
            <person name="James T.Y."/>
            <person name="Kamada T."/>
            <person name="Kilaru S."/>
            <person name="Kodira C."/>
            <person name="Kues U."/>
            <person name="Kupfer D."/>
            <person name="Kwan H.S."/>
            <person name="Lomsadze A."/>
            <person name="Li W."/>
            <person name="Lilly W.W."/>
            <person name="Ma L.J."/>
            <person name="Mackey A.J."/>
            <person name="Manning G."/>
            <person name="Martin F."/>
            <person name="Muraguchi H."/>
            <person name="Natvig D.O."/>
            <person name="Palmerini H."/>
            <person name="Ramesh M.A."/>
            <person name="Rehmeyer C.J."/>
            <person name="Roe B.A."/>
            <person name="Shenoy N."/>
            <person name="Stanke M."/>
            <person name="Ter-Hovhannisyan V."/>
            <person name="Tunlid A."/>
            <person name="Velagapudi R."/>
            <person name="Vision T.J."/>
            <person name="Zeng Q."/>
            <person name="Zolan M.E."/>
            <person name="Pukkila P.J."/>
        </authorList>
    </citation>
    <scope>NUCLEOTIDE SEQUENCE [LARGE SCALE GENOMIC DNA]</scope>
    <source>
        <strain evidence="3">Okayama-7 / 130 / ATCC MYA-4618 / FGSC 9003</strain>
    </source>
</reference>
<accession>A8NFC3</accession>
<gene>
    <name evidence="2" type="ORF">CC1G_04227</name>
</gene>
<dbReference type="HOGENOM" id="CLU_150172_0_0_1"/>
<dbReference type="eggNOG" id="ENOG502RVMT">
    <property type="taxonomic scope" value="Eukaryota"/>
</dbReference>
<evidence type="ECO:0000313" key="2">
    <source>
        <dbReference type="EMBL" id="EAU88521.2"/>
    </source>
</evidence>
<dbReference type="KEGG" id="cci:CC1G_04227"/>
<dbReference type="InParanoid" id="A8NFC3"/>
<dbReference type="STRING" id="240176.A8NFC3"/>
<protein>
    <submittedName>
        <fullName evidence="2">Uncharacterized protein</fullName>
    </submittedName>
</protein>
<dbReference type="InterPro" id="IPR019317">
    <property type="entry name" value="BRI3"/>
</dbReference>
<dbReference type="VEuPathDB" id="FungiDB:CC1G_04227"/>
<feature type="compositionally biased region" description="Low complexity" evidence="1">
    <location>
        <begin position="41"/>
        <end position="58"/>
    </location>
</feature>
<dbReference type="Pfam" id="PF10164">
    <property type="entry name" value="BRI3"/>
    <property type="match status" value="1"/>
</dbReference>
<name>A8NFC3_COPC7</name>
<dbReference type="EMBL" id="AACS02000002">
    <property type="protein sequence ID" value="EAU88521.2"/>
    <property type="molecule type" value="Genomic_DNA"/>
</dbReference>
<comment type="caution">
    <text evidence="2">The sequence shown here is derived from an EMBL/GenBank/DDBJ whole genome shotgun (WGS) entry which is preliminary data.</text>
</comment>
<dbReference type="GeneID" id="6009743"/>
<proteinExistence type="predicted"/>
<organism evidence="2 3">
    <name type="scientific">Coprinopsis cinerea (strain Okayama-7 / 130 / ATCC MYA-4618 / FGSC 9003)</name>
    <name type="common">Inky cap fungus</name>
    <name type="synonym">Hormographiella aspergillata</name>
    <dbReference type="NCBI Taxonomy" id="240176"/>
    <lineage>
        <taxon>Eukaryota</taxon>
        <taxon>Fungi</taxon>
        <taxon>Dikarya</taxon>
        <taxon>Basidiomycota</taxon>
        <taxon>Agaricomycotina</taxon>
        <taxon>Agaricomycetes</taxon>
        <taxon>Agaricomycetidae</taxon>
        <taxon>Agaricales</taxon>
        <taxon>Agaricineae</taxon>
        <taxon>Psathyrellaceae</taxon>
        <taxon>Coprinopsis</taxon>
    </lineage>
</organism>
<dbReference type="Proteomes" id="UP000001861">
    <property type="component" value="Unassembled WGS sequence"/>
</dbReference>
<dbReference type="AlphaFoldDB" id="A8NFC3"/>
<evidence type="ECO:0000313" key="3">
    <source>
        <dbReference type="Proteomes" id="UP000001861"/>
    </source>
</evidence>
<sequence>MSEKAPPPYPEPALALAPISESIHAPAPAPVPHSSGYAVQAPEAHPQPRAAPAPAANLGAQYQQDRLAQCAVGNHDTTTKYGACGIIFAILCFPIGLVGLCIDREERCVRCGARM</sequence>